<protein>
    <submittedName>
        <fullName evidence="1">Uncharacterized protein</fullName>
    </submittedName>
</protein>
<evidence type="ECO:0000313" key="1">
    <source>
        <dbReference type="EMBL" id="KAI3734938.1"/>
    </source>
</evidence>
<name>A0ACB9CL09_ARCLA</name>
<sequence length="114" mass="12969">MILHQTVHELNDEQKLAVEGMGFGSFVDMTVEGIPSRLGYFVVNNLNNTTMEMRLKHNTITIIEETIHQILQVPIGGLDLGEIDPDSDSEALAATWRKQYRKDKMRPTDVMKKI</sequence>
<accession>A0ACB9CL09</accession>
<dbReference type="EMBL" id="CM042050">
    <property type="protein sequence ID" value="KAI3734938.1"/>
    <property type="molecule type" value="Genomic_DNA"/>
</dbReference>
<evidence type="ECO:0000313" key="2">
    <source>
        <dbReference type="Proteomes" id="UP001055879"/>
    </source>
</evidence>
<keyword evidence="2" id="KW-1185">Reference proteome</keyword>
<comment type="caution">
    <text evidence="1">The sequence shown here is derived from an EMBL/GenBank/DDBJ whole genome shotgun (WGS) entry which is preliminary data.</text>
</comment>
<gene>
    <name evidence="1" type="ORF">L6452_14420</name>
</gene>
<reference evidence="1 2" key="2">
    <citation type="journal article" date="2022" name="Mol. Ecol. Resour.">
        <title>The genomes of chicory, endive, great burdock and yacon provide insights into Asteraceae paleo-polyploidization history and plant inulin production.</title>
        <authorList>
            <person name="Fan W."/>
            <person name="Wang S."/>
            <person name="Wang H."/>
            <person name="Wang A."/>
            <person name="Jiang F."/>
            <person name="Liu H."/>
            <person name="Zhao H."/>
            <person name="Xu D."/>
            <person name="Zhang Y."/>
        </authorList>
    </citation>
    <scope>NUCLEOTIDE SEQUENCE [LARGE SCALE GENOMIC DNA]</scope>
    <source>
        <strain evidence="2">cv. Niubang</strain>
    </source>
</reference>
<organism evidence="1 2">
    <name type="scientific">Arctium lappa</name>
    <name type="common">Greater burdock</name>
    <name type="synonym">Lappa major</name>
    <dbReference type="NCBI Taxonomy" id="4217"/>
    <lineage>
        <taxon>Eukaryota</taxon>
        <taxon>Viridiplantae</taxon>
        <taxon>Streptophyta</taxon>
        <taxon>Embryophyta</taxon>
        <taxon>Tracheophyta</taxon>
        <taxon>Spermatophyta</taxon>
        <taxon>Magnoliopsida</taxon>
        <taxon>eudicotyledons</taxon>
        <taxon>Gunneridae</taxon>
        <taxon>Pentapetalae</taxon>
        <taxon>asterids</taxon>
        <taxon>campanulids</taxon>
        <taxon>Asterales</taxon>
        <taxon>Asteraceae</taxon>
        <taxon>Carduoideae</taxon>
        <taxon>Cardueae</taxon>
        <taxon>Arctiinae</taxon>
        <taxon>Arctium</taxon>
    </lineage>
</organism>
<reference evidence="2" key="1">
    <citation type="journal article" date="2022" name="Mol. Ecol. Resour.">
        <title>The genomes of chicory, endive, great burdock and yacon provide insights into Asteraceae palaeo-polyploidization history and plant inulin production.</title>
        <authorList>
            <person name="Fan W."/>
            <person name="Wang S."/>
            <person name="Wang H."/>
            <person name="Wang A."/>
            <person name="Jiang F."/>
            <person name="Liu H."/>
            <person name="Zhao H."/>
            <person name="Xu D."/>
            <person name="Zhang Y."/>
        </authorList>
    </citation>
    <scope>NUCLEOTIDE SEQUENCE [LARGE SCALE GENOMIC DNA]</scope>
    <source>
        <strain evidence="2">cv. Niubang</strain>
    </source>
</reference>
<proteinExistence type="predicted"/>
<dbReference type="Proteomes" id="UP001055879">
    <property type="component" value="Linkage Group LG04"/>
</dbReference>